<keyword evidence="1" id="KW-0805">Transcription regulation</keyword>
<dbReference type="GO" id="GO:0003700">
    <property type="term" value="F:DNA-binding transcription factor activity"/>
    <property type="evidence" value="ECO:0007669"/>
    <property type="project" value="InterPro"/>
</dbReference>
<dbReference type="InterPro" id="IPR000835">
    <property type="entry name" value="HTH_MarR-typ"/>
</dbReference>
<dbReference type="KEGG" id="gvi:glr2761"/>
<dbReference type="PROSITE" id="PS01117">
    <property type="entry name" value="HTH_MARR_1"/>
    <property type="match status" value="1"/>
</dbReference>
<reference evidence="5 6" key="1">
    <citation type="journal article" date="2003" name="DNA Res.">
        <title>Complete genome structure of Gloeobacter violaceus PCC 7421, a cyanobacterium that lacks thylakoids.</title>
        <authorList>
            <person name="Nakamura Y."/>
            <person name="Kaneko T."/>
            <person name="Sato S."/>
            <person name="Mimuro M."/>
            <person name="Miyashita H."/>
            <person name="Tsuchiya T."/>
            <person name="Sasamoto S."/>
            <person name="Watanabe A."/>
            <person name="Kawashima K."/>
            <person name="Kishida Y."/>
            <person name="Kiyokawa C."/>
            <person name="Kohara M."/>
            <person name="Matsumoto M."/>
            <person name="Matsuno A."/>
            <person name="Nakazaki N."/>
            <person name="Shimpo S."/>
            <person name="Takeuchi C."/>
            <person name="Yamada M."/>
            <person name="Tabata S."/>
        </authorList>
    </citation>
    <scope>NUCLEOTIDE SEQUENCE [LARGE SCALE GENOMIC DNA]</scope>
    <source>
        <strain evidence="6">ATCC 29082 / PCC 7421</strain>
    </source>
</reference>
<evidence type="ECO:0000256" key="3">
    <source>
        <dbReference type="ARBA" id="ARBA00023163"/>
    </source>
</evidence>
<dbReference type="GO" id="GO:0003677">
    <property type="term" value="F:DNA binding"/>
    <property type="evidence" value="ECO:0007669"/>
    <property type="project" value="UniProtKB-KW"/>
</dbReference>
<dbReference type="InParanoid" id="Q7NGX6"/>
<dbReference type="EnsemblBacteria" id="BAC90702">
    <property type="protein sequence ID" value="BAC90702"/>
    <property type="gene ID" value="BAC90702"/>
</dbReference>
<evidence type="ECO:0000256" key="2">
    <source>
        <dbReference type="ARBA" id="ARBA00023125"/>
    </source>
</evidence>
<evidence type="ECO:0000313" key="6">
    <source>
        <dbReference type="Proteomes" id="UP000000557"/>
    </source>
</evidence>
<dbReference type="Proteomes" id="UP000000557">
    <property type="component" value="Chromosome"/>
</dbReference>
<dbReference type="HOGENOM" id="CLU_083287_27_2_3"/>
<evidence type="ECO:0000259" key="4">
    <source>
        <dbReference type="PROSITE" id="PS50995"/>
    </source>
</evidence>
<evidence type="ECO:0000313" key="5">
    <source>
        <dbReference type="EMBL" id="BAC90702.1"/>
    </source>
</evidence>
<name>Q7NGX6_GLOVI</name>
<gene>
    <name evidence="5" type="ordered locus">glr2761</name>
</gene>
<dbReference type="AlphaFoldDB" id="Q7NGX6"/>
<dbReference type="InterPro" id="IPR036390">
    <property type="entry name" value="WH_DNA-bd_sf"/>
</dbReference>
<proteinExistence type="predicted"/>
<dbReference type="PROSITE" id="PS50995">
    <property type="entry name" value="HTH_MARR_2"/>
    <property type="match status" value="1"/>
</dbReference>
<accession>Q7NGX6</accession>
<dbReference type="SUPFAM" id="SSF46785">
    <property type="entry name" value="Winged helix' DNA-binding domain"/>
    <property type="match status" value="1"/>
</dbReference>
<keyword evidence="2" id="KW-0238">DNA-binding</keyword>
<reference evidence="5 6" key="2">
    <citation type="journal article" date="2003" name="DNA Res.">
        <title>Complete genome structure of Gloeobacter violaceus PCC 7421, a cyanobacterium that lacks thylakoids (supplement).</title>
        <authorList>
            <person name="Nakamura Y."/>
            <person name="Kaneko T."/>
            <person name="Sato S."/>
            <person name="Mimuro M."/>
            <person name="Miyashita H."/>
            <person name="Tsuchiya T."/>
            <person name="Sasamoto S."/>
            <person name="Watanabe A."/>
            <person name="Kawashima K."/>
            <person name="Kishida Y."/>
            <person name="Kiyokawa C."/>
            <person name="Kohara M."/>
            <person name="Matsumoto M."/>
            <person name="Matsuno A."/>
            <person name="Nakazaki N."/>
            <person name="Shimpo S."/>
            <person name="Takeuchi C."/>
            <person name="Yamada M."/>
            <person name="Tabata S."/>
        </authorList>
    </citation>
    <scope>NUCLEOTIDE SEQUENCE [LARGE SCALE GENOMIC DNA]</scope>
    <source>
        <strain evidence="6">ATCC 29082 / PCC 7421</strain>
    </source>
</reference>
<feature type="domain" description="HTH marR-type" evidence="4">
    <location>
        <begin position="13"/>
        <end position="148"/>
    </location>
</feature>
<organism evidence="5 6">
    <name type="scientific">Gloeobacter violaceus (strain ATCC 29082 / PCC 7421)</name>
    <dbReference type="NCBI Taxonomy" id="251221"/>
    <lineage>
        <taxon>Bacteria</taxon>
        <taxon>Bacillati</taxon>
        <taxon>Cyanobacteriota</taxon>
        <taxon>Cyanophyceae</taxon>
        <taxon>Gloeobacterales</taxon>
        <taxon>Gloeobacteraceae</taxon>
        <taxon>Gloeobacter</taxon>
    </lineage>
</organism>
<protein>
    <submittedName>
        <fullName evidence="5">MarR family transcriptional regulatory protein</fullName>
    </submittedName>
</protein>
<evidence type="ECO:0000256" key="1">
    <source>
        <dbReference type="ARBA" id="ARBA00023015"/>
    </source>
</evidence>
<dbReference type="PhylomeDB" id="Q7NGX6"/>
<dbReference type="SMART" id="SM00347">
    <property type="entry name" value="HTH_MARR"/>
    <property type="match status" value="1"/>
</dbReference>
<dbReference type="PANTHER" id="PTHR42756">
    <property type="entry name" value="TRANSCRIPTIONAL REGULATOR, MARR"/>
    <property type="match status" value="1"/>
</dbReference>
<dbReference type="PATRIC" id="fig|251221.4.peg.2788"/>
<dbReference type="Pfam" id="PF01047">
    <property type="entry name" value="MarR"/>
    <property type="match status" value="1"/>
</dbReference>
<dbReference type="Gene3D" id="1.10.10.10">
    <property type="entry name" value="Winged helix-like DNA-binding domain superfamily/Winged helix DNA-binding domain"/>
    <property type="match status" value="1"/>
</dbReference>
<dbReference type="PRINTS" id="PR00598">
    <property type="entry name" value="HTHMARR"/>
</dbReference>
<keyword evidence="6" id="KW-1185">Reference proteome</keyword>
<dbReference type="InterPro" id="IPR036388">
    <property type="entry name" value="WH-like_DNA-bd_sf"/>
</dbReference>
<dbReference type="eggNOG" id="COG1846">
    <property type="taxonomic scope" value="Bacteria"/>
</dbReference>
<dbReference type="PANTHER" id="PTHR42756:SF1">
    <property type="entry name" value="TRANSCRIPTIONAL REPRESSOR OF EMRAB OPERON"/>
    <property type="match status" value="1"/>
</dbReference>
<sequence length="151" mass="16728">MPPSSSKTIRAAQENFMPTLRELAGAYQAFSNYSARHVRSVGLTPPQFDVISTLGNTDGMSMNKLGEKTLITKGTLTGIIDRLEEKGLVKRAVTEGNRRSFTVALTPEGEQLFEQIFPAHVAHLKARFMGLSEAQLDQLFVALKMLRTLFE</sequence>
<dbReference type="EMBL" id="BA000045">
    <property type="protein sequence ID" value="BAC90702.1"/>
    <property type="molecule type" value="Genomic_DNA"/>
</dbReference>
<dbReference type="RefSeq" id="WP_011142755.1">
    <property type="nucleotide sequence ID" value="NC_005125.1"/>
</dbReference>
<keyword evidence="3" id="KW-0804">Transcription</keyword>
<dbReference type="InterPro" id="IPR023187">
    <property type="entry name" value="Tscrpt_reg_MarR-type_CS"/>
</dbReference>
<dbReference type="OrthoDB" id="9799747at2"/>
<dbReference type="STRING" id="251221.gene:10760264"/>